<keyword evidence="6" id="KW-0482">Metalloprotease</keyword>
<dbReference type="InterPro" id="IPR011055">
    <property type="entry name" value="Dup_hybrid_motif"/>
</dbReference>
<accession>A0A7Z0C2N2</accession>
<evidence type="ECO:0000256" key="1">
    <source>
        <dbReference type="ARBA" id="ARBA00001947"/>
    </source>
</evidence>
<keyword evidence="8" id="KW-0732">Signal</keyword>
<dbReference type="Gene3D" id="2.70.70.10">
    <property type="entry name" value="Glucose Permease (Domain IIA)"/>
    <property type="match status" value="1"/>
</dbReference>
<dbReference type="InterPro" id="IPR050570">
    <property type="entry name" value="Cell_wall_metabolism_enzyme"/>
</dbReference>
<keyword evidence="4 10" id="KW-0378">Hydrolase</keyword>
<keyword evidence="2" id="KW-0645">Protease</keyword>
<evidence type="ECO:0000259" key="9">
    <source>
        <dbReference type="Pfam" id="PF01551"/>
    </source>
</evidence>
<evidence type="ECO:0000256" key="7">
    <source>
        <dbReference type="SAM" id="Coils"/>
    </source>
</evidence>
<evidence type="ECO:0000313" key="10">
    <source>
        <dbReference type="EMBL" id="NYI11020.1"/>
    </source>
</evidence>
<dbReference type="PANTHER" id="PTHR21666:SF288">
    <property type="entry name" value="CELL DIVISION PROTEIN YTFB"/>
    <property type="match status" value="1"/>
</dbReference>
<evidence type="ECO:0000256" key="5">
    <source>
        <dbReference type="ARBA" id="ARBA00022833"/>
    </source>
</evidence>
<evidence type="ECO:0000313" key="11">
    <source>
        <dbReference type="Proteomes" id="UP000537326"/>
    </source>
</evidence>
<organism evidence="10 11">
    <name type="scientific">Nocardioides marinus</name>
    <dbReference type="NCBI Taxonomy" id="374514"/>
    <lineage>
        <taxon>Bacteria</taxon>
        <taxon>Bacillati</taxon>
        <taxon>Actinomycetota</taxon>
        <taxon>Actinomycetes</taxon>
        <taxon>Propionibacteriales</taxon>
        <taxon>Nocardioidaceae</taxon>
        <taxon>Nocardioides</taxon>
    </lineage>
</organism>
<gene>
    <name evidence="10" type="ORF">BKA05_002535</name>
</gene>
<dbReference type="SUPFAM" id="SSF51261">
    <property type="entry name" value="Duplicated hybrid motif"/>
    <property type="match status" value="1"/>
</dbReference>
<dbReference type="AlphaFoldDB" id="A0A7Z0C2N2"/>
<dbReference type="Gene3D" id="6.10.250.3150">
    <property type="match status" value="1"/>
</dbReference>
<evidence type="ECO:0000256" key="2">
    <source>
        <dbReference type="ARBA" id="ARBA00022670"/>
    </source>
</evidence>
<keyword evidence="7" id="KW-0175">Coiled coil</keyword>
<feature type="domain" description="M23ase beta-sheet core" evidence="9">
    <location>
        <begin position="319"/>
        <end position="417"/>
    </location>
</feature>
<proteinExistence type="predicted"/>
<keyword evidence="5" id="KW-0862">Zinc</keyword>
<keyword evidence="3" id="KW-0479">Metal-binding</keyword>
<feature type="chain" id="PRO_5030754976" evidence="8">
    <location>
        <begin position="37"/>
        <end position="421"/>
    </location>
</feature>
<dbReference type="EMBL" id="JACBZI010000001">
    <property type="protein sequence ID" value="NYI11020.1"/>
    <property type="molecule type" value="Genomic_DNA"/>
</dbReference>
<sequence length="421" mass="46229">MRFFPSASRQRLAAAAAAGALALGAMSVPTSPFSLAADDLKDQQKKVQKKIHGAAEDLEHSSAAARKALAKAEAARADLDRAKGRLSRVRVRLESARTRDERMAEKLQQAEDRLEQARIDLAAGREALAEQRRVVRDRVADSYMQGSPELATITSLLRTRSTEDLTRQQTATGAIMSRETGMYDDLEAAELVLQTRETEVQTAKQEVAADRRKAAQHLEKIRRLTAQAVSRRDDVRDLAATRADARRAAFAAKLKDRKALNRLKKQEARIKQRILAAARASRGSSISAQPSGFLQRPVSGPVTSSFGYRTHPIYKYWGMHDGTDFGVACREPLKASGTGTVIAKYYSEVYGNRLYLSLGRVNGKSLTVVYNHAYGYRYDVGDRVARGAVVGTVGSTGWSTGCHLHFTVLVAGKAVDPMNWL</sequence>
<dbReference type="Proteomes" id="UP000537326">
    <property type="component" value="Unassembled WGS sequence"/>
</dbReference>
<name>A0A7Z0C2N2_9ACTN</name>
<reference evidence="10 11" key="1">
    <citation type="submission" date="2020-07" db="EMBL/GenBank/DDBJ databases">
        <title>Sequencing the genomes of 1000 actinobacteria strains.</title>
        <authorList>
            <person name="Klenk H.-P."/>
        </authorList>
    </citation>
    <scope>NUCLEOTIDE SEQUENCE [LARGE SCALE GENOMIC DNA]</scope>
    <source>
        <strain evidence="10 11">DSM 18248</strain>
    </source>
</reference>
<keyword evidence="11" id="KW-1185">Reference proteome</keyword>
<evidence type="ECO:0000256" key="8">
    <source>
        <dbReference type="SAM" id="SignalP"/>
    </source>
</evidence>
<comment type="cofactor">
    <cofactor evidence="1">
        <name>Zn(2+)</name>
        <dbReference type="ChEBI" id="CHEBI:29105"/>
    </cofactor>
</comment>
<dbReference type="RefSeq" id="WP_179531769.1">
    <property type="nucleotide sequence ID" value="NZ_BAAAPP010000005.1"/>
</dbReference>
<dbReference type="InterPro" id="IPR016047">
    <property type="entry name" value="M23ase_b-sheet_dom"/>
</dbReference>
<comment type="caution">
    <text evidence="10">The sequence shown here is derived from an EMBL/GenBank/DDBJ whole genome shotgun (WGS) entry which is preliminary data.</text>
</comment>
<dbReference type="GO" id="GO:0006508">
    <property type="term" value="P:proteolysis"/>
    <property type="evidence" value="ECO:0007669"/>
    <property type="project" value="UniProtKB-KW"/>
</dbReference>
<feature type="coiled-coil region" evidence="7">
    <location>
        <begin position="37"/>
        <end position="127"/>
    </location>
</feature>
<dbReference type="Pfam" id="PF01551">
    <property type="entry name" value="Peptidase_M23"/>
    <property type="match status" value="1"/>
</dbReference>
<evidence type="ECO:0000256" key="6">
    <source>
        <dbReference type="ARBA" id="ARBA00023049"/>
    </source>
</evidence>
<dbReference type="CDD" id="cd12797">
    <property type="entry name" value="M23_peptidase"/>
    <property type="match status" value="1"/>
</dbReference>
<evidence type="ECO:0000256" key="4">
    <source>
        <dbReference type="ARBA" id="ARBA00022801"/>
    </source>
</evidence>
<dbReference type="GO" id="GO:0004222">
    <property type="term" value="F:metalloendopeptidase activity"/>
    <property type="evidence" value="ECO:0007669"/>
    <property type="project" value="TreeGrafter"/>
</dbReference>
<protein>
    <submittedName>
        <fullName evidence="10">Murein DD-endopeptidase MepM/ murein hydrolase activator NlpD</fullName>
    </submittedName>
</protein>
<dbReference type="GO" id="GO:0046872">
    <property type="term" value="F:metal ion binding"/>
    <property type="evidence" value="ECO:0007669"/>
    <property type="project" value="UniProtKB-KW"/>
</dbReference>
<dbReference type="PANTHER" id="PTHR21666">
    <property type="entry name" value="PEPTIDASE-RELATED"/>
    <property type="match status" value="1"/>
</dbReference>
<evidence type="ECO:0000256" key="3">
    <source>
        <dbReference type="ARBA" id="ARBA00022723"/>
    </source>
</evidence>
<feature type="signal peptide" evidence="8">
    <location>
        <begin position="1"/>
        <end position="36"/>
    </location>
</feature>